<reference evidence="1 2" key="1">
    <citation type="submission" date="2019-04" db="EMBL/GenBank/DDBJ databases">
        <title>Draft genome of the big-headed turtle Platysternon megacephalum.</title>
        <authorList>
            <person name="Gong S."/>
        </authorList>
    </citation>
    <scope>NUCLEOTIDE SEQUENCE [LARGE SCALE GENOMIC DNA]</scope>
    <source>
        <strain evidence="1">DO16091913</strain>
        <tissue evidence="1">Muscle</tissue>
    </source>
</reference>
<sequence>MEIGMRILKIGSCLKLPVAIFLLSVILSDLTGLGWAGPIMSQETTKQNLYVSEKSGCSTHFGSLLNQYLTKVLQDSMVLEVSCCGMSAHPPPAPISNVNSAHLPLEVSISAARLVSLDQCKKNQNHRSRQSLTVKIVVLYGLFAAFHSK</sequence>
<accession>A0A4D9E2N7</accession>
<keyword evidence="2" id="KW-1185">Reference proteome</keyword>
<dbReference type="AlphaFoldDB" id="A0A4D9E2N7"/>
<evidence type="ECO:0000313" key="2">
    <source>
        <dbReference type="Proteomes" id="UP000297703"/>
    </source>
</evidence>
<gene>
    <name evidence="1" type="ORF">DR999_PMT12990</name>
</gene>
<protein>
    <submittedName>
        <fullName evidence="1">Sodium-coupled monocarboxylate transporter 1</fullName>
    </submittedName>
</protein>
<dbReference type="Proteomes" id="UP000297703">
    <property type="component" value="Unassembled WGS sequence"/>
</dbReference>
<organism evidence="1 2">
    <name type="scientific">Platysternon megacephalum</name>
    <name type="common">big-headed turtle</name>
    <dbReference type="NCBI Taxonomy" id="55544"/>
    <lineage>
        <taxon>Eukaryota</taxon>
        <taxon>Metazoa</taxon>
        <taxon>Chordata</taxon>
        <taxon>Craniata</taxon>
        <taxon>Vertebrata</taxon>
        <taxon>Euteleostomi</taxon>
        <taxon>Archelosauria</taxon>
        <taxon>Testudinata</taxon>
        <taxon>Testudines</taxon>
        <taxon>Cryptodira</taxon>
        <taxon>Durocryptodira</taxon>
        <taxon>Testudinoidea</taxon>
        <taxon>Platysternidae</taxon>
        <taxon>Platysternon</taxon>
    </lineage>
</organism>
<comment type="caution">
    <text evidence="1">The sequence shown here is derived from an EMBL/GenBank/DDBJ whole genome shotgun (WGS) entry which is preliminary data.</text>
</comment>
<evidence type="ECO:0000313" key="1">
    <source>
        <dbReference type="EMBL" id="TFK04519.1"/>
    </source>
</evidence>
<name>A0A4D9E2N7_9SAUR</name>
<reference evidence="1 2" key="2">
    <citation type="submission" date="2019-04" db="EMBL/GenBank/DDBJ databases">
        <title>The genome sequence of big-headed turtle.</title>
        <authorList>
            <person name="Gong S."/>
        </authorList>
    </citation>
    <scope>NUCLEOTIDE SEQUENCE [LARGE SCALE GENOMIC DNA]</scope>
    <source>
        <strain evidence="1">DO16091913</strain>
        <tissue evidence="1">Muscle</tissue>
    </source>
</reference>
<dbReference type="EMBL" id="QXTE01000136">
    <property type="protein sequence ID" value="TFK04519.1"/>
    <property type="molecule type" value="Genomic_DNA"/>
</dbReference>
<proteinExistence type="predicted"/>